<comment type="subunit">
    <text evidence="16">The system is composed of three essential subunits: KdpA, KdpB and KdpC.</text>
</comment>
<dbReference type="GO" id="GO:0005886">
    <property type="term" value="C:plasma membrane"/>
    <property type="evidence" value="ECO:0007669"/>
    <property type="project" value="UniProtKB-SubCell"/>
</dbReference>
<keyword evidence="13 16" id="KW-1133">Transmembrane helix</keyword>
<dbReference type="InterPro" id="IPR018303">
    <property type="entry name" value="ATPase_P-typ_P_site"/>
</dbReference>
<feature type="transmembrane region" description="Helical" evidence="16">
    <location>
        <begin position="251"/>
        <end position="283"/>
    </location>
</feature>
<evidence type="ECO:0000256" key="11">
    <source>
        <dbReference type="ARBA" id="ARBA00022958"/>
    </source>
</evidence>
<dbReference type="Proteomes" id="UP000292118">
    <property type="component" value="Chromosome"/>
</dbReference>
<comment type="function">
    <text evidence="16">Part of the high-affinity ATP-driven potassium transport (or Kdp) system, which catalyzes the hydrolysis of ATP coupled with the electrogenic transport of potassium into the cytoplasm. This subunit is responsible for energy coupling to the transport system and for the release of the potassium ions to the cytoplasm.</text>
</comment>
<dbReference type="HAMAP" id="MF_00285">
    <property type="entry name" value="KdpB"/>
    <property type="match status" value="1"/>
</dbReference>
<evidence type="ECO:0000256" key="6">
    <source>
        <dbReference type="ARBA" id="ARBA00022692"/>
    </source>
</evidence>
<gene>
    <name evidence="16 18" type="primary">kdpB</name>
    <name evidence="18" type="ORF">ET471_01225</name>
</gene>
<comment type="subcellular location">
    <subcellularLocation>
        <location evidence="1 16">Cell membrane</location>
        <topology evidence="1 16">Multi-pass membrane protein</topology>
    </subcellularLocation>
</comment>
<keyword evidence="10 16" id="KW-0460">Magnesium</keyword>
<dbReference type="SFLD" id="SFLDF00027">
    <property type="entry name" value="p-type_atpase"/>
    <property type="match status" value="1"/>
</dbReference>
<evidence type="ECO:0000313" key="19">
    <source>
        <dbReference type="Proteomes" id="UP000292118"/>
    </source>
</evidence>
<keyword evidence="11 16" id="KW-0630">Potassium</keyword>
<dbReference type="GO" id="GO:0000287">
    <property type="term" value="F:magnesium ion binding"/>
    <property type="evidence" value="ECO:0007669"/>
    <property type="project" value="UniProtKB-UniRule"/>
</dbReference>
<dbReference type="EC" id="7.2.2.6" evidence="16"/>
<dbReference type="AlphaFoldDB" id="A0A4P6F6K1"/>
<dbReference type="OrthoDB" id="9814270at2"/>
<dbReference type="GO" id="GO:0008556">
    <property type="term" value="F:P-type potassium transmembrane transporter activity"/>
    <property type="evidence" value="ECO:0007669"/>
    <property type="project" value="UniProtKB-UniRule"/>
</dbReference>
<keyword evidence="12 16" id="KW-1278">Translocase</keyword>
<comment type="similarity">
    <text evidence="16">Belongs to the cation transport ATPase (P-type) (TC 3.A.3) family. Type IA subfamily.</text>
</comment>
<dbReference type="Pfam" id="PF00702">
    <property type="entry name" value="Hydrolase"/>
    <property type="match status" value="1"/>
</dbReference>
<keyword evidence="5 16" id="KW-0597">Phosphoprotein</keyword>
<sequence>MRVLLDALRKCDPRVQWRNPVLMVVEACALVATVYALWELVTGTTPTSGGGDLPTGFHGAAAAWMWLTLYTANVAEALAEGRGRAQTAGLRAAQATTTARRVRRYDRLADAAAQHCAVDVVSSAELRPGDVVVCVEGDTVPADGEVVWGIASIDESAITGESAPVIRESGGDRSGITGGTRVLSDRVVCRVTVPRGDTRVDQMIALAEGARRQKSPNELALMALLASFTISFLLIALTLDAAASPVAAPVSIPILAALVAALIPTEIAALLSVTGIAGMYRLLRSNVLVSSSKALETAGDITTVLLDKTGTITQGDRRAARFVPVGDATQHALVRAAVLASLDDPTTEGRSTLDLARAGTLMPDAAPGVGRAVPFSAQTRLSGVDLPDGTMVRKGAESAVLAWLKHAGHQQPRGVVAALQAETSAIARTGGTPMVVAVKAPDVPGHVLGVIHFKDVVKTGAAARFAQLRSLGVRTVMVTGDNPLTAQAIAAEAGVDDYLGDATPEAKLALIKAEQAGGHFVAMSGDGTNDAPALAQADVGVAMNSATAAAREAANVVVLDDDPTRLVEIIEIGRRSMATRGALTTFNIANDLVRYFALFPVLFVGTFPGLDALNVLRLSSPASAVISTLIFSVVVIGVLIPLAMVGVPYRTADLGKALSRNLLWYGVGGIVFPAVCIKLIDLVVSLFPGY</sequence>
<feature type="transmembrane region" description="Helical" evidence="16">
    <location>
        <begin position="592"/>
        <end position="610"/>
    </location>
</feature>
<dbReference type="NCBIfam" id="TIGR01494">
    <property type="entry name" value="ATPase_P-type"/>
    <property type="match status" value="2"/>
</dbReference>
<evidence type="ECO:0000256" key="12">
    <source>
        <dbReference type="ARBA" id="ARBA00022967"/>
    </source>
</evidence>
<keyword evidence="19" id="KW-1185">Reference proteome</keyword>
<dbReference type="SUPFAM" id="SSF81653">
    <property type="entry name" value="Calcium ATPase, transduction domain A"/>
    <property type="match status" value="1"/>
</dbReference>
<dbReference type="InterPro" id="IPR059000">
    <property type="entry name" value="ATPase_P-type_domA"/>
</dbReference>
<keyword evidence="15 16" id="KW-0472">Membrane</keyword>
<dbReference type="SUPFAM" id="SSF56784">
    <property type="entry name" value="HAD-like"/>
    <property type="match status" value="1"/>
</dbReference>
<dbReference type="SFLD" id="SFLDG00002">
    <property type="entry name" value="C1.7:_P-type_atpase_like"/>
    <property type="match status" value="1"/>
</dbReference>
<keyword evidence="8 16" id="KW-0547">Nucleotide-binding</keyword>
<feature type="binding site" evidence="16">
    <location>
        <position position="394"/>
    </location>
    <ligand>
        <name>ATP</name>
        <dbReference type="ChEBI" id="CHEBI:30616"/>
    </ligand>
</feature>
<evidence type="ECO:0000256" key="7">
    <source>
        <dbReference type="ARBA" id="ARBA00022723"/>
    </source>
</evidence>
<dbReference type="SUPFAM" id="SSF81665">
    <property type="entry name" value="Calcium ATPase, transmembrane domain M"/>
    <property type="match status" value="1"/>
</dbReference>
<dbReference type="Gene3D" id="3.40.1110.10">
    <property type="entry name" value="Calcium-transporting ATPase, cytoplasmic domain N"/>
    <property type="match status" value="1"/>
</dbReference>
<evidence type="ECO:0000313" key="18">
    <source>
        <dbReference type="EMBL" id="QAY68837.1"/>
    </source>
</evidence>
<organism evidence="18 19">
    <name type="scientific">Xylanimonas protaetiae</name>
    <dbReference type="NCBI Taxonomy" id="2509457"/>
    <lineage>
        <taxon>Bacteria</taxon>
        <taxon>Bacillati</taxon>
        <taxon>Actinomycetota</taxon>
        <taxon>Actinomycetes</taxon>
        <taxon>Micrococcales</taxon>
        <taxon>Promicromonosporaceae</taxon>
        <taxon>Xylanimonas</taxon>
    </lineage>
</organism>
<dbReference type="InterPro" id="IPR044492">
    <property type="entry name" value="P_typ_ATPase_HD_dom"/>
</dbReference>
<evidence type="ECO:0000256" key="13">
    <source>
        <dbReference type="ARBA" id="ARBA00022989"/>
    </source>
</evidence>
<name>A0A4P6F6K1_9MICO</name>
<feature type="transmembrane region" description="Helical" evidence="16">
    <location>
        <begin position="622"/>
        <end position="650"/>
    </location>
</feature>
<dbReference type="InterPro" id="IPR036412">
    <property type="entry name" value="HAD-like_sf"/>
</dbReference>
<dbReference type="KEGG" id="xya:ET471_01225"/>
<dbReference type="GO" id="GO:0016887">
    <property type="term" value="F:ATP hydrolysis activity"/>
    <property type="evidence" value="ECO:0007669"/>
    <property type="project" value="InterPro"/>
</dbReference>
<dbReference type="Gene3D" id="2.70.150.10">
    <property type="entry name" value="Calcium-transporting ATPase, cytoplasmic transduction domain A"/>
    <property type="match status" value="1"/>
</dbReference>
<keyword evidence="7 16" id="KW-0479">Metal-binding</keyword>
<feature type="binding site" evidence="16">
    <location>
        <position position="348"/>
    </location>
    <ligand>
        <name>ATP</name>
        <dbReference type="ChEBI" id="CHEBI:30616"/>
    </ligand>
</feature>
<dbReference type="PROSITE" id="PS00154">
    <property type="entry name" value="ATPASE_E1_E2"/>
    <property type="match status" value="1"/>
</dbReference>
<evidence type="ECO:0000256" key="2">
    <source>
        <dbReference type="ARBA" id="ARBA00022448"/>
    </source>
</evidence>
<dbReference type="SFLD" id="SFLDS00003">
    <property type="entry name" value="Haloacid_Dehalogenase"/>
    <property type="match status" value="1"/>
</dbReference>
<evidence type="ECO:0000256" key="10">
    <source>
        <dbReference type="ARBA" id="ARBA00022842"/>
    </source>
</evidence>
<keyword evidence="14 16" id="KW-0406">Ion transport</keyword>
<dbReference type="InterPro" id="IPR001757">
    <property type="entry name" value="P_typ_ATPase"/>
</dbReference>
<reference evidence="18 19" key="1">
    <citation type="submission" date="2019-01" db="EMBL/GenBank/DDBJ databases">
        <title>Genome sequencing of strain FW10M-9.</title>
        <authorList>
            <person name="Heo J."/>
            <person name="Kim S.-J."/>
            <person name="Kim J.-S."/>
            <person name="Hong S.-B."/>
            <person name="Kwon S.-W."/>
        </authorList>
    </citation>
    <scope>NUCLEOTIDE SEQUENCE [LARGE SCALE GENOMIC DNA]</scope>
    <source>
        <strain evidence="18 19">FW10M-9</strain>
    </source>
</reference>
<evidence type="ECO:0000256" key="3">
    <source>
        <dbReference type="ARBA" id="ARBA00022475"/>
    </source>
</evidence>
<dbReference type="InterPro" id="IPR006391">
    <property type="entry name" value="P-type_ATPase_bsu_IA"/>
</dbReference>
<dbReference type="InterPro" id="IPR023214">
    <property type="entry name" value="HAD_sf"/>
</dbReference>
<evidence type="ECO:0000256" key="4">
    <source>
        <dbReference type="ARBA" id="ARBA00022538"/>
    </source>
</evidence>
<feature type="domain" description="P-type ATPase A" evidence="17">
    <location>
        <begin position="118"/>
        <end position="207"/>
    </location>
</feature>
<evidence type="ECO:0000256" key="15">
    <source>
        <dbReference type="ARBA" id="ARBA00023136"/>
    </source>
</evidence>
<feature type="active site" description="4-aspartylphosphate intermediate" evidence="16">
    <location>
        <position position="307"/>
    </location>
</feature>
<keyword evidence="9 16" id="KW-0067">ATP-binding</keyword>
<dbReference type="InterPro" id="IPR008250">
    <property type="entry name" value="ATPase_P-typ_transduc_dom_A_sf"/>
</dbReference>
<dbReference type="InterPro" id="IPR023298">
    <property type="entry name" value="ATPase_P-typ_TM_dom_sf"/>
</dbReference>
<evidence type="ECO:0000256" key="16">
    <source>
        <dbReference type="HAMAP-Rule" id="MF_00285"/>
    </source>
</evidence>
<feature type="transmembrane region" description="Helical" evidence="16">
    <location>
        <begin position="662"/>
        <end position="687"/>
    </location>
</feature>
<feature type="transmembrane region" description="Helical" evidence="16">
    <location>
        <begin position="58"/>
        <end position="79"/>
    </location>
</feature>
<evidence type="ECO:0000256" key="8">
    <source>
        <dbReference type="ARBA" id="ARBA00022741"/>
    </source>
</evidence>
<evidence type="ECO:0000259" key="17">
    <source>
        <dbReference type="Pfam" id="PF00122"/>
    </source>
</evidence>
<keyword evidence="2 16" id="KW-0813">Transport</keyword>
<comment type="catalytic activity">
    <reaction evidence="16">
        <text>K(+)(out) + ATP + H2O = K(+)(in) + ADP + phosphate + H(+)</text>
        <dbReference type="Rhea" id="RHEA:16777"/>
        <dbReference type="ChEBI" id="CHEBI:15377"/>
        <dbReference type="ChEBI" id="CHEBI:15378"/>
        <dbReference type="ChEBI" id="CHEBI:29103"/>
        <dbReference type="ChEBI" id="CHEBI:30616"/>
        <dbReference type="ChEBI" id="CHEBI:43474"/>
        <dbReference type="ChEBI" id="CHEBI:456216"/>
        <dbReference type="EC" id="7.2.2.6"/>
    </reaction>
</comment>
<dbReference type="PANTHER" id="PTHR43743">
    <property type="entry name" value="POTASSIUM-TRANSPORTING ATPASE ATP-BINDING SUBUNIT"/>
    <property type="match status" value="1"/>
</dbReference>
<dbReference type="RefSeq" id="WP_129186239.1">
    <property type="nucleotide sequence ID" value="NZ_CP035493.1"/>
</dbReference>
<protein>
    <recommendedName>
        <fullName evidence="16">Potassium-transporting ATPase ATP-binding subunit</fullName>
        <ecNumber evidence="16">7.2.2.6</ecNumber>
    </recommendedName>
    <alternativeName>
        <fullName evidence="16">ATP phosphohydrolase [potassium-transporting] B chain</fullName>
    </alternativeName>
    <alternativeName>
        <fullName evidence="16">Potassium-binding and translocating subunit B</fullName>
    </alternativeName>
    <alternativeName>
        <fullName evidence="16">Potassium-translocating ATPase B chain</fullName>
    </alternativeName>
</protein>
<feature type="binding site" evidence="16">
    <location>
        <begin position="375"/>
        <end position="382"/>
    </location>
    <ligand>
        <name>ATP</name>
        <dbReference type="ChEBI" id="CHEBI:30616"/>
    </ligand>
</feature>
<feature type="transmembrane region" description="Helical" evidence="16">
    <location>
        <begin position="219"/>
        <end position="239"/>
    </location>
</feature>
<evidence type="ECO:0000256" key="5">
    <source>
        <dbReference type="ARBA" id="ARBA00022553"/>
    </source>
</evidence>
<feature type="binding site" evidence="16">
    <location>
        <position position="344"/>
    </location>
    <ligand>
        <name>ATP</name>
        <dbReference type="ChEBI" id="CHEBI:30616"/>
    </ligand>
</feature>
<dbReference type="PANTHER" id="PTHR43743:SF1">
    <property type="entry name" value="POTASSIUM-TRANSPORTING ATPASE ATP-BINDING SUBUNIT"/>
    <property type="match status" value="1"/>
</dbReference>
<evidence type="ECO:0000256" key="1">
    <source>
        <dbReference type="ARBA" id="ARBA00004651"/>
    </source>
</evidence>
<dbReference type="NCBIfam" id="TIGR01497">
    <property type="entry name" value="kdpB"/>
    <property type="match status" value="1"/>
</dbReference>
<evidence type="ECO:0000256" key="9">
    <source>
        <dbReference type="ARBA" id="ARBA00022840"/>
    </source>
</evidence>
<keyword evidence="18" id="KW-0378">Hydrolase</keyword>
<dbReference type="InterPro" id="IPR023299">
    <property type="entry name" value="ATPase_P-typ_cyto_dom_N"/>
</dbReference>
<keyword evidence="4 16" id="KW-0633">Potassium transport</keyword>
<dbReference type="GO" id="GO:0005524">
    <property type="term" value="F:ATP binding"/>
    <property type="evidence" value="ECO:0007669"/>
    <property type="project" value="UniProtKB-UniRule"/>
</dbReference>
<proteinExistence type="inferred from homology"/>
<keyword evidence="3 16" id="KW-1003">Cell membrane</keyword>
<dbReference type="Pfam" id="PF00122">
    <property type="entry name" value="E1-E2_ATPase"/>
    <property type="match status" value="1"/>
</dbReference>
<accession>A0A4P6F6K1</accession>
<dbReference type="EMBL" id="CP035493">
    <property type="protein sequence ID" value="QAY68837.1"/>
    <property type="molecule type" value="Genomic_DNA"/>
</dbReference>
<dbReference type="PRINTS" id="PR00119">
    <property type="entry name" value="CATATPASE"/>
</dbReference>
<evidence type="ECO:0000256" key="14">
    <source>
        <dbReference type="ARBA" id="ARBA00023065"/>
    </source>
</evidence>
<keyword evidence="6 16" id="KW-0812">Transmembrane</keyword>
<feature type="binding site" evidence="16">
    <location>
        <position position="526"/>
    </location>
    <ligand>
        <name>Mg(2+)</name>
        <dbReference type="ChEBI" id="CHEBI:18420"/>
    </ligand>
</feature>
<dbReference type="Gene3D" id="3.40.50.1000">
    <property type="entry name" value="HAD superfamily/HAD-like"/>
    <property type="match status" value="1"/>
</dbReference>
<feature type="binding site" evidence="16">
    <location>
        <position position="530"/>
    </location>
    <ligand>
        <name>Mg(2+)</name>
        <dbReference type="ChEBI" id="CHEBI:18420"/>
    </ligand>
</feature>
<feature type="transmembrane region" description="Helical" evidence="16">
    <location>
        <begin position="21"/>
        <end position="38"/>
    </location>
</feature>